<accession>A0A315VA21</accession>
<dbReference type="EMBL" id="NHOQ01002573">
    <property type="protein sequence ID" value="PWA15810.1"/>
    <property type="molecule type" value="Genomic_DNA"/>
</dbReference>
<feature type="domain" description="RH1" evidence="17">
    <location>
        <begin position="340"/>
        <end position="423"/>
    </location>
</feature>
<dbReference type="InterPro" id="IPR051241">
    <property type="entry name" value="DZIP_RILPL"/>
</dbReference>
<dbReference type="InterPro" id="IPR034744">
    <property type="entry name" value="RH2"/>
</dbReference>
<evidence type="ECO:0000256" key="10">
    <source>
        <dbReference type="ARBA" id="ARBA00023273"/>
    </source>
</evidence>
<evidence type="ECO:0000256" key="15">
    <source>
        <dbReference type="SAM" id="Coils"/>
    </source>
</evidence>
<dbReference type="STRING" id="33528.ENSGAFP00000027421"/>
<evidence type="ECO:0000256" key="13">
    <source>
        <dbReference type="ARBA" id="ARBA00040819"/>
    </source>
</evidence>
<dbReference type="GO" id="GO:0046983">
    <property type="term" value="F:protein dimerization activity"/>
    <property type="evidence" value="ECO:0007669"/>
    <property type="project" value="InterPro"/>
</dbReference>
<dbReference type="InterPro" id="IPR021563">
    <property type="entry name" value="RILP_dimer"/>
</dbReference>
<evidence type="ECO:0000256" key="8">
    <source>
        <dbReference type="ARBA" id="ARBA00023069"/>
    </source>
</evidence>
<proteinExistence type="inferred from homology"/>
<dbReference type="Proteomes" id="UP000250572">
    <property type="component" value="Unassembled WGS sequence"/>
</dbReference>
<evidence type="ECO:0000313" key="19">
    <source>
        <dbReference type="EMBL" id="PWA15810.1"/>
    </source>
</evidence>
<keyword evidence="7 15" id="KW-0175">Coiled coil</keyword>
<dbReference type="PROSITE" id="PS51776">
    <property type="entry name" value="RH1"/>
    <property type="match status" value="1"/>
</dbReference>
<evidence type="ECO:0000256" key="12">
    <source>
        <dbReference type="ARBA" id="ARBA00040816"/>
    </source>
</evidence>
<feature type="coiled-coil region" evidence="15">
    <location>
        <begin position="485"/>
        <end position="512"/>
    </location>
</feature>
<feature type="domain" description="RH2" evidence="18">
    <location>
        <begin position="477"/>
        <end position="548"/>
    </location>
</feature>
<evidence type="ECO:0000256" key="11">
    <source>
        <dbReference type="ARBA" id="ARBA00038318"/>
    </source>
</evidence>
<dbReference type="CDD" id="cd14445">
    <property type="entry name" value="RILP-like"/>
    <property type="match status" value="1"/>
</dbReference>
<feature type="compositionally biased region" description="Polar residues" evidence="16">
    <location>
        <begin position="301"/>
        <end position="318"/>
    </location>
</feature>
<keyword evidence="8" id="KW-0969">Cilium</keyword>
<comment type="caution">
    <text evidence="19">The sequence shown here is derived from an EMBL/GenBank/DDBJ whole genome shotgun (WGS) entry which is preliminary data.</text>
</comment>
<comment type="similarity">
    <text evidence="11">Belongs to the RILPL family.</text>
</comment>
<dbReference type="PANTHER" id="PTHR21502">
    <property type="entry name" value="ZINC FINGER PROTEIN DZIP1"/>
    <property type="match status" value="1"/>
</dbReference>
<keyword evidence="6" id="KW-0653">Protein transport</keyword>
<keyword evidence="20" id="KW-1185">Reference proteome</keyword>
<dbReference type="GO" id="GO:0060271">
    <property type="term" value="P:cilium assembly"/>
    <property type="evidence" value="ECO:0007669"/>
    <property type="project" value="TreeGrafter"/>
</dbReference>
<dbReference type="SUPFAM" id="SSF161256">
    <property type="entry name" value="RILP dimerisation region"/>
    <property type="match status" value="2"/>
</dbReference>
<evidence type="ECO:0000256" key="1">
    <source>
        <dbReference type="ARBA" id="ARBA00004138"/>
    </source>
</evidence>
<dbReference type="GO" id="GO:0031267">
    <property type="term" value="F:small GTPase binding"/>
    <property type="evidence" value="ECO:0007669"/>
    <property type="project" value="TreeGrafter"/>
</dbReference>
<dbReference type="PROSITE" id="PS51777">
    <property type="entry name" value="RH2"/>
    <property type="match status" value="2"/>
</dbReference>
<dbReference type="PANTHER" id="PTHR21502:SF6">
    <property type="entry name" value="RILP-LIKE PROTEIN 1"/>
    <property type="match status" value="1"/>
</dbReference>
<evidence type="ECO:0000256" key="14">
    <source>
        <dbReference type="ARBA" id="ARBA00042424"/>
    </source>
</evidence>
<evidence type="ECO:0000256" key="3">
    <source>
        <dbReference type="ARBA" id="ARBA00004514"/>
    </source>
</evidence>
<dbReference type="FunFam" id="1.20.58.1770:FF:000003">
    <property type="entry name" value="RILP-like protein 2 isoform X1"/>
    <property type="match status" value="1"/>
</dbReference>
<feature type="region of interest" description="Disordered" evidence="16">
    <location>
        <begin position="294"/>
        <end position="318"/>
    </location>
</feature>
<evidence type="ECO:0000256" key="2">
    <source>
        <dbReference type="ARBA" id="ARBA00004300"/>
    </source>
</evidence>
<dbReference type="GO" id="GO:0036064">
    <property type="term" value="C:ciliary basal body"/>
    <property type="evidence" value="ECO:0007669"/>
    <property type="project" value="TreeGrafter"/>
</dbReference>
<dbReference type="GO" id="GO:0015031">
    <property type="term" value="P:protein transport"/>
    <property type="evidence" value="ECO:0007669"/>
    <property type="project" value="UniProtKB-KW"/>
</dbReference>
<dbReference type="GO" id="GO:0005813">
    <property type="term" value="C:centrosome"/>
    <property type="evidence" value="ECO:0007669"/>
    <property type="project" value="UniProtKB-SubCell"/>
</dbReference>
<evidence type="ECO:0000256" key="4">
    <source>
        <dbReference type="ARBA" id="ARBA00022448"/>
    </source>
</evidence>
<evidence type="ECO:0000256" key="5">
    <source>
        <dbReference type="ARBA" id="ARBA00022490"/>
    </source>
</evidence>
<dbReference type="Pfam" id="PF11461">
    <property type="entry name" value="RILP"/>
    <property type="match status" value="2"/>
</dbReference>
<organism evidence="19 20">
    <name type="scientific">Gambusia affinis</name>
    <name type="common">Western mosquitofish</name>
    <name type="synonym">Heterandria affinis</name>
    <dbReference type="NCBI Taxonomy" id="33528"/>
    <lineage>
        <taxon>Eukaryota</taxon>
        <taxon>Metazoa</taxon>
        <taxon>Chordata</taxon>
        <taxon>Craniata</taxon>
        <taxon>Vertebrata</taxon>
        <taxon>Euteleostomi</taxon>
        <taxon>Actinopterygii</taxon>
        <taxon>Neopterygii</taxon>
        <taxon>Teleostei</taxon>
        <taxon>Neoteleostei</taxon>
        <taxon>Acanthomorphata</taxon>
        <taxon>Ovalentaria</taxon>
        <taxon>Atherinomorphae</taxon>
        <taxon>Cyprinodontiformes</taxon>
        <taxon>Poeciliidae</taxon>
        <taxon>Poeciliinae</taxon>
        <taxon>Gambusia</taxon>
    </lineage>
</organism>
<feature type="coiled-coil region" evidence="15">
    <location>
        <begin position="117"/>
        <end position="165"/>
    </location>
</feature>
<name>A0A315VA21_GAMAF</name>
<dbReference type="Gene3D" id="1.20.58.1770">
    <property type="match status" value="1"/>
</dbReference>
<evidence type="ECO:0000256" key="16">
    <source>
        <dbReference type="SAM" id="MobiDB-lite"/>
    </source>
</evidence>
<feature type="coiled-coil region" evidence="15">
    <location>
        <begin position="389"/>
        <end position="423"/>
    </location>
</feature>
<dbReference type="AlphaFoldDB" id="A0A315VA21"/>
<gene>
    <name evidence="19" type="ORF">CCH79_00009119</name>
</gene>
<sequence>ELEQVEDVWRGEVQDLLSQITQLQAENKRLLVSLSLKESPVTEEDLQKHEAQTSEKESQVIQKLKVLVDKQRDEIRAKDHELTLRNGDVEALQLQQHRLIRINQDLLHRTGLMEAQGKTLIQQRAELEASAQAQQQEYAMLQLEVRRLTKELQEKELERELLEIESPLGTRSGNSSPTSAPMMAAETILSDSVKPRSVWVECGGDPGFMAKCLECDKSLSLLSTAANGKNEGDLTKEEHTAAHVLTQSAPAEAEDEADKPRFTLQELQDVLQEKNELKAQVFVLQEELAYYKSEDLEDDTSPSVPATNTPSPLTTADQPESGIRRLIFTAIMPMVAAESSPALAFEKDAFELTVEDVYDISYVIGRDLLKISSTGEEVSDLQFRIVRVLEMFETLVNKYNLSVEELKMERDNLKAELDRIIREGSSSSGQSGVSFILRLITLARGNVERFNNVFLVLSQQQTVGANQLVVDLNDPNRPRFTMQELKEVLQERNQLKAQLMVAQEELQLYKSGILPQSEPAMVDVDLGTPPATEDSSSTITEKTTIGKLDGLFAPIPVVVEQLLLCLDVPGGHKDQMRCPIDGVEPRLAVPTFTVVQQPSKTYEV</sequence>
<dbReference type="GO" id="GO:0005829">
    <property type="term" value="C:cytosol"/>
    <property type="evidence" value="ECO:0007669"/>
    <property type="project" value="UniProtKB-SubCell"/>
</dbReference>
<evidence type="ECO:0000256" key="6">
    <source>
        <dbReference type="ARBA" id="ARBA00022927"/>
    </source>
</evidence>
<evidence type="ECO:0000259" key="17">
    <source>
        <dbReference type="PROSITE" id="PS51776"/>
    </source>
</evidence>
<keyword evidence="9" id="KW-0206">Cytoskeleton</keyword>
<feature type="non-terminal residue" evidence="19">
    <location>
        <position position="1"/>
    </location>
</feature>
<reference evidence="19 20" key="1">
    <citation type="journal article" date="2018" name="G3 (Bethesda)">
        <title>A High-Quality Reference Genome for the Invasive Mosquitofish Gambusia affinis Using a Chicago Library.</title>
        <authorList>
            <person name="Hoffberg S.L."/>
            <person name="Troendle N.J."/>
            <person name="Glenn T.C."/>
            <person name="Mahmud O."/>
            <person name="Louha S."/>
            <person name="Chalopin D."/>
            <person name="Bennetzen J.L."/>
            <person name="Mauricio R."/>
        </authorList>
    </citation>
    <scope>NUCLEOTIDE SEQUENCE [LARGE SCALE GENOMIC DNA]</scope>
    <source>
        <strain evidence="19">NE01/NJP1002.9</strain>
        <tissue evidence="19">Muscle</tissue>
    </source>
</reference>
<evidence type="ECO:0000256" key="9">
    <source>
        <dbReference type="ARBA" id="ARBA00023212"/>
    </source>
</evidence>
<dbReference type="GO" id="GO:0051959">
    <property type="term" value="F:dynein light intermediate chain binding"/>
    <property type="evidence" value="ECO:0007669"/>
    <property type="project" value="TreeGrafter"/>
</dbReference>
<dbReference type="InterPro" id="IPR034743">
    <property type="entry name" value="RH1"/>
</dbReference>
<keyword evidence="10" id="KW-0966">Cell projection</keyword>
<evidence type="ECO:0000313" key="20">
    <source>
        <dbReference type="Proteomes" id="UP000250572"/>
    </source>
</evidence>
<dbReference type="Gene3D" id="6.10.230.10">
    <property type="match status" value="2"/>
</dbReference>
<evidence type="ECO:0000259" key="18">
    <source>
        <dbReference type="PROSITE" id="PS51777"/>
    </source>
</evidence>
<comment type="subcellular location">
    <subcellularLocation>
        <location evidence="1">Cell projection</location>
        <location evidence="1">Cilium</location>
    </subcellularLocation>
    <subcellularLocation>
        <location evidence="2">Cytoplasm</location>
        <location evidence="2">Cytoskeleton</location>
        <location evidence="2">Microtubule organizing center</location>
        <location evidence="2">Centrosome</location>
    </subcellularLocation>
    <subcellularLocation>
        <location evidence="3">Cytoplasm</location>
        <location evidence="3">Cytosol</location>
    </subcellularLocation>
</comment>
<feature type="domain" description="RH2" evidence="18">
    <location>
        <begin position="259"/>
        <end position="326"/>
    </location>
</feature>
<dbReference type="Pfam" id="PF09744">
    <property type="entry name" value="RH1"/>
    <property type="match status" value="1"/>
</dbReference>
<keyword evidence="5" id="KW-0963">Cytoplasm</keyword>
<keyword evidence="4" id="KW-0813">Transport</keyword>
<protein>
    <recommendedName>
        <fullName evidence="12">RILP-like protein 1</fullName>
    </recommendedName>
    <alternativeName>
        <fullName evidence="13">RILP-like protein 2</fullName>
    </alternativeName>
    <alternativeName>
        <fullName evidence="14">Rab-interacting lysosomal-like protein 1</fullName>
    </alternativeName>
</protein>
<evidence type="ECO:0000256" key="7">
    <source>
        <dbReference type="ARBA" id="ARBA00023054"/>
    </source>
</evidence>